<evidence type="ECO:0000313" key="2">
    <source>
        <dbReference type="EMBL" id="KAG5621248.1"/>
    </source>
</evidence>
<keyword evidence="3" id="KW-1185">Reference proteome</keyword>
<dbReference type="AlphaFoldDB" id="A0A9J6A9X3"/>
<reference evidence="2 3" key="1">
    <citation type="submission" date="2020-09" db="EMBL/GenBank/DDBJ databases">
        <title>De no assembly of potato wild relative species, Solanum commersonii.</title>
        <authorList>
            <person name="Cho K."/>
        </authorList>
    </citation>
    <scope>NUCLEOTIDE SEQUENCE [LARGE SCALE GENOMIC DNA]</scope>
    <source>
        <strain evidence="2">LZ3.2</strain>
        <tissue evidence="2">Leaf</tissue>
    </source>
</reference>
<name>A0A9J6A9X3_SOLCO</name>
<sequence length="68" mass="7746">MGIFIVLRGREGWGEPILTEPDQPDKNPGSVSVPIRSVPYRFNRYRTYRYGNRTDGQKPVQLPALIAT</sequence>
<gene>
    <name evidence="2" type="ORF">H5410_006466</name>
</gene>
<protein>
    <submittedName>
        <fullName evidence="2">Uncharacterized protein</fullName>
    </submittedName>
</protein>
<dbReference type="EMBL" id="JACXVP010000002">
    <property type="protein sequence ID" value="KAG5621248.1"/>
    <property type="molecule type" value="Genomic_DNA"/>
</dbReference>
<dbReference type="Proteomes" id="UP000824120">
    <property type="component" value="Chromosome 2"/>
</dbReference>
<organism evidence="2 3">
    <name type="scientific">Solanum commersonii</name>
    <name type="common">Commerson's wild potato</name>
    <name type="synonym">Commerson's nightshade</name>
    <dbReference type="NCBI Taxonomy" id="4109"/>
    <lineage>
        <taxon>Eukaryota</taxon>
        <taxon>Viridiplantae</taxon>
        <taxon>Streptophyta</taxon>
        <taxon>Embryophyta</taxon>
        <taxon>Tracheophyta</taxon>
        <taxon>Spermatophyta</taxon>
        <taxon>Magnoliopsida</taxon>
        <taxon>eudicotyledons</taxon>
        <taxon>Gunneridae</taxon>
        <taxon>Pentapetalae</taxon>
        <taxon>asterids</taxon>
        <taxon>lamiids</taxon>
        <taxon>Solanales</taxon>
        <taxon>Solanaceae</taxon>
        <taxon>Solanoideae</taxon>
        <taxon>Solaneae</taxon>
        <taxon>Solanum</taxon>
    </lineage>
</organism>
<feature type="region of interest" description="Disordered" evidence="1">
    <location>
        <begin position="15"/>
        <end position="34"/>
    </location>
</feature>
<evidence type="ECO:0000313" key="3">
    <source>
        <dbReference type="Proteomes" id="UP000824120"/>
    </source>
</evidence>
<accession>A0A9J6A9X3</accession>
<evidence type="ECO:0000256" key="1">
    <source>
        <dbReference type="SAM" id="MobiDB-lite"/>
    </source>
</evidence>
<proteinExistence type="predicted"/>
<comment type="caution">
    <text evidence="2">The sequence shown here is derived from an EMBL/GenBank/DDBJ whole genome shotgun (WGS) entry which is preliminary data.</text>
</comment>